<dbReference type="GO" id="GO:0030170">
    <property type="term" value="F:pyridoxal phosphate binding"/>
    <property type="evidence" value="ECO:0007669"/>
    <property type="project" value="InterPro"/>
</dbReference>
<evidence type="ECO:0000256" key="5">
    <source>
        <dbReference type="ARBA" id="ARBA00012256"/>
    </source>
</evidence>
<name>A0A8S9WRM0_APOLU</name>
<dbReference type="SUPFAM" id="SSF50630">
    <property type="entry name" value="Acid proteases"/>
    <property type="match status" value="1"/>
</dbReference>
<feature type="region of interest" description="Disordered" evidence="12">
    <location>
        <begin position="617"/>
        <end position="653"/>
    </location>
</feature>
<feature type="domain" description="CCHC-type" evidence="13">
    <location>
        <begin position="212"/>
        <end position="228"/>
    </location>
</feature>
<dbReference type="HAMAP" id="MF_00051">
    <property type="entry name" value="SHMT"/>
    <property type="match status" value="1"/>
</dbReference>
<dbReference type="Gene3D" id="3.40.640.10">
    <property type="entry name" value="Type I PLP-dependent aspartate aminotransferase-like (Major domain)"/>
    <property type="match status" value="1"/>
</dbReference>
<dbReference type="CDD" id="cd00378">
    <property type="entry name" value="SHMT"/>
    <property type="match status" value="1"/>
</dbReference>
<dbReference type="PANTHER" id="PTHR11680:SF59">
    <property type="entry name" value="SERINE HYDROXYMETHYLTRANSFERASE, CYTOSOLIC"/>
    <property type="match status" value="1"/>
</dbReference>
<dbReference type="OrthoDB" id="10265628at2759"/>
<feature type="region of interest" description="Disordered" evidence="12">
    <location>
        <begin position="799"/>
        <end position="847"/>
    </location>
</feature>
<dbReference type="InterPro" id="IPR015424">
    <property type="entry name" value="PyrdxlP-dep_Trfase"/>
</dbReference>
<dbReference type="SUPFAM" id="SSF53383">
    <property type="entry name" value="PLP-dependent transferases"/>
    <property type="match status" value="1"/>
</dbReference>
<comment type="caution">
    <text evidence="14">The sequence shown here is derived from an EMBL/GenBank/DDBJ whole genome shotgun (WGS) entry which is preliminary data.</text>
</comment>
<dbReference type="PANTHER" id="PTHR11680">
    <property type="entry name" value="SERINE HYDROXYMETHYLTRANSFERASE"/>
    <property type="match status" value="1"/>
</dbReference>
<dbReference type="GO" id="GO:0019264">
    <property type="term" value="P:glycine biosynthetic process from serine"/>
    <property type="evidence" value="ECO:0007669"/>
    <property type="project" value="InterPro"/>
</dbReference>
<gene>
    <name evidence="14" type="ORF">GE061_007333</name>
</gene>
<feature type="compositionally biased region" description="Polar residues" evidence="12">
    <location>
        <begin position="643"/>
        <end position="653"/>
    </location>
</feature>
<dbReference type="FunFam" id="3.40.640.10:FF:000097">
    <property type="entry name" value="Serine hydroxymethyltransferase"/>
    <property type="match status" value="1"/>
</dbReference>
<keyword evidence="7 11" id="KW-0554">One-carbon metabolism</keyword>
<dbReference type="GO" id="GO:0008270">
    <property type="term" value="F:zinc ion binding"/>
    <property type="evidence" value="ECO:0007669"/>
    <property type="project" value="UniProtKB-KW"/>
</dbReference>
<feature type="compositionally biased region" description="Acidic residues" evidence="12">
    <location>
        <begin position="815"/>
        <end position="836"/>
    </location>
</feature>
<evidence type="ECO:0000256" key="3">
    <source>
        <dbReference type="ARBA" id="ARBA00004777"/>
    </source>
</evidence>
<dbReference type="InterPro" id="IPR019798">
    <property type="entry name" value="Ser_HO-MeTrfase_PLP_BS"/>
</dbReference>
<dbReference type="EC" id="2.1.2.1" evidence="5 11"/>
<dbReference type="NCBIfam" id="NF000586">
    <property type="entry name" value="PRK00011.1"/>
    <property type="match status" value="1"/>
</dbReference>
<evidence type="ECO:0000259" key="13">
    <source>
        <dbReference type="PROSITE" id="PS50158"/>
    </source>
</evidence>
<sequence>MATKPEPRDVALEAVAKAMSRLEIVLGNKSTESQPEQIPRSMLMEIDPWDPDEIEAVSIRTYFEIFDGITRDLADSLRVQLLRIKLRGTAKTFLLDNGHLLEGENPYQGLKRALLRWYGREDPEKAAEKLWTMQKSPGESFRQFAERVRHTAAQASRVDGLVMDATQARAWIAAPFPSLEEAMKKAEELEDALEPRSSDHWNVARIQVQDKRCFRCRELGHIASGCPNIPRPPTPPPQRRAAMGSPQKPCSYCGSRVHFPAHCLKNPKNFPCDYCGLYGHKESECRVKSSHYADEPMCDYCGYYGHLEADCLQKTESYVPPEPVTRPEPRKVLALTSAAHEPNPHQALAIRMETKSAETPSATTPTTEEPDVCLPAVDSPFKQTMRVKVSLSGHDRVLIVDTGAQISVLTHPVPGVPIVPTKILAWGADGQPMPFLGQQQLEVVIGPLKLTHAFRIFARDHSGLDLLGLDLLRRIPASIHLDSCEVRMRHPKTGQSVVISEVITGYLSPARPVPRPDVAQPMRPRIAIVGGSNAFDTAHLLRPGDIEEPMSDDCPILDPSEEFPIEDLDNPVPDLLTVLKQQLQHLPTEDLNYVSSILAKRCSTMPKDLRAMVTEVERSFEEPSRDESSMDESPVARMLPRPSVSQPRVSEVNQGEVDIEKEWTILESGVDMVYRATNTEDRVNGWYRYASAVKVLKEWTRQKQAMVSPVVDVNTLAIEIARRIRQPPIKLPTPREFADAVVDRMKEQLPENPVPQNLAADIAELVSQRQAPAYSPIHDATALAAAVIEKLKGEVNLTLRQPDPPAVEPPVPMDQPEEDVDPESDLEHEEPEDAPEEASHTEDSDHPVQRRVCVACGKPRAHNSRLWCEACRAFLRRSKKAAAEGNPIRCNDSRHRHQPDVTNCRGCRLQHLQSLDAKASQSEDGDCASEDIGFPRGGECDRRISPLRITMRPTSNTCKRARPRSAGSPPAALPSTSAELPMPPPVAPPTAPPPPAHAQDPFCSSPFQYNTKAIFIAFRSFLVRVQNMGVADNLIHQNVWDSDPELWKLLNDEKKRQKKGLEMIASENFTSLAVLQCLSSCLHNKYSEGLPGRRYYGGNEVIDKVEILAQQRSLEAYRLSPEEWGVNVQPYSGSPANLAVYTALLQPHDRIMGLDLFDGGHLTHGFMTAAKKVSASAIFFESFPYKVDPTTGLIDYEKLAENARLFKPKLIIAGISCYSRVLDYKRFREIADENGAYLLADMAHVSGLVAAEVIPTPFEFCDVVSTTTHKTLRGPRAGVIFFRKGQRSVGKNGVPVMYDIESKINEAVFPALQGGPHNHAIAGIATAMKQATTPEFKEYQRQVVANARRLCAGLQALGYEIPTGGTDVHMILVSLKSVKLSGAKAEFILEEVGIACNKNTIPGDKSALNPNGIRLGTPALTTRGFKEGDIDEVVQMIHSALTIAVDAQKLSGPKLNDFKDVIHKNNDISSRVQSLKKEIEEFSETFPIPGYSEY</sequence>
<keyword evidence="9 11" id="KW-0663">Pyridoxal phosphate</keyword>
<keyword evidence="8 11" id="KW-0808">Transferase</keyword>
<dbReference type="Proteomes" id="UP000466442">
    <property type="component" value="Unassembled WGS sequence"/>
</dbReference>
<protein>
    <recommendedName>
        <fullName evidence="6 11">Serine hydroxymethyltransferase</fullName>
        <ecNumber evidence="5 11">2.1.2.1</ecNumber>
    </recommendedName>
</protein>
<feature type="compositionally biased region" description="Basic and acidic residues" evidence="12">
    <location>
        <begin position="837"/>
        <end position="847"/>
    </location>
</feature>
<dbReference type="GO" id="GO:0005634">
    <property type="term" value="C:nucleus"/>
    <property type="evidence" value="ECO:0007669"/>
    <property type="project" value="TreeGrafter"/>
</dbReference>
<accession>A0A8S9WRM0</accession>
<comment type="similarity">
    <text evidence="4 11">Belongs to the SHMT family.</text>
</comment>
<dbReference type="GO" id="GO:0004372">
    <property type="term" value="F:glycine hydroxymethyltransferase activity"/>
    <property type="evidence" value="ECO:0007669"/>
    <property type="project" value="UniProtKB-EC"/>
</dbReference>
<comment type="function">
    <text evidence="2 11">Interconversion of serine and glycine.</text>
</comment>
<dbReference type="Gene3D" id="4.10.60.10">
    <property type="entry name" value="Zinc finger, CCHC-type"/>
    <property type="match status" value="2"/>
</dbReference>
<feature type="region of interest" description="Disordered" evidence="12">
    <location>
        <begin position="953"/>
        <end position="999"/>
    </location>
</feature>
<dbReference type="SUPFAM" id="SSF57716">
    <property type="entry name" value="Glucocorticoid receptor-like (DNA-binding domain)"/>
    <property type="match status" value="1"/>
</dbReference>
<dbReference type="Gene3D" id="3.90.1150.10">
    <property type="entry name" value="Aspartate Aminotransferase, domain 1"/>
    <property type="match status" value="1"/>
</dbReference>
<dbReference type="InterPro" id="IPR021109">
    <property type="entry name" value="Peptidase_aspartic_dom_sf"/>
</dbReference>
<dbReference type="InterPro" id="IPR015421">
    <property type="entry name" value="PyrdxlP-dep_Trfase_major"/>
</dbReference>
<evidence type="ECO:0000256" key="12">
    <source>
        <dbReference type="SAM" id="MobiDB-lite"/>
    </source>
</evidence>
<dbReference type="InterPro" id="IPR001878">
    <property type="entry name" value="Znf_CCHC"/>
</dbReference>
<keyword evidence="15" id="KW-1185">Reference proteome</keyword>
<organism evidence="14 15">
    <name type="scientific">Apolygus lucorum</name>
    <name type="common">Small green plant bug</name>
    <name type="synonym">Lygocoris lucorum</name>
    <dbReference type="NCBI Taxonomy" id="248454"/>
    <lineage>
        <taxon>Eukaryota</taxon>
        <taxon>Metazoa</taxon>
        <taxon>Ecdysozoa</taxon>
        <taxon>Arthropoda</taxon>
        <taxon>Hexapoda</taxon>
        <taxon>Insecta</taxon>
        <taxon>Pterygota</taxon>
        <taxon>Neoptera</taxon>
        <taxon>Paraneoptera</taxon>
        <taxon>Hemiptera</taxon>
        <taxon>Heteroptera</taxon>
        <taxon>Panheteroptera</taxon>
        <taxon>Cimicomorpha</taxon>
        <taxon>Miridae</taxon>
        <taxon>Mirini</taxon>
        <taxon>Apolygus</taxon>
    </lineage>
</organism>
<keyword evidence="10" id="KW-0862">Zinc</keyword>
<evidence type="ECO:0000256" key="10">
    <source>
        <dbReference type="PROSITE-ProRule" id="PRU00047"/>
    </source>
</evidence>
<evidence type="ECO:0000313" key="14">
    <source>
        <dbReference type="EMBL" id="KAF6199307.1"/>
    </source>
</evidence>
<feature type="compositionally biased region" description="Low complexity" evidence="12">
    <location>
        <begin position="964"/>
        <end position="980"/>
    </location>
</feature>
<dbReference type="PROSITE" id="PS50158">
    <property type="entry name" value="ZF_CCHC"/>
    <property type="match status" value="1"/>
</dbReference>
<dbReference type="InterPro" id="IPR001085">
    <property type="entry name" value="Ser_HO-MeTrfase"/>
</dbReference>
<dbReference type="EMBL" id="WIXP02000015">
    <property type="protein sequence ID" value="KAF6199307.1"/>
    <property type="molecule type" value="Genomic_DNA"/>
</dbReference>
<evidence type="ECO:0000256" key="1">
    <source>
        <dbReference type="ARBA" id="ARBA00001933"/>
    </source>
</evidence>
<dbReference type="SMART" id="SM00343">
    <property type="entry name" value="ZnF_C2HC"/>
    <property type="match status" value="4"/>
</dbReference>
<evidence type="ECO:0000256" key="2">
    <source>
        <dbReference type="ARBA" id="ARBA00002224"/>
    </source>
</evidence>
<dbReference type="Gene3D" id="2.40.70.10">
    <property type="entry name" value="Acid Proteases"/>
    <property type="match status" value="1"/>
</dbReference>
<evidence type="ECO:0000256" key="11">
    <source>
        <dbReference type="RuleBase" id="RU000585"/>
    </source>
</evidence>
<dbReference type="PROSITE" id="PS00096">
    <property type="entry name" value="SHMT"/>
    <property type="match status" value="1"/>
</dbReference>
<dbReference type="InterPro" id="IPR039429">
    <property type="entry name" value="SHMT-like_dom"/>
</dbReference>
<keyword evidence="10" id="KW-0479">Metal-binding</keyword>
<evidence type="ECO:0000256" key="6">
    <source>
        <dbReference type="ARBA" id="ARBA00016846"/>
    </source>
</evidence>
<evidence type="ECO:0000256" key="8">
    <source>
        <dbReference type="ARBA" id="ARBA00022679"/>
    </source>
</evidence>
<dbReference type="InterPro" id="IPR015422">
    <property type="entry name" value="PyrdxlP-dep_Trfase_small"/>
</dbReference>
<evidence type="ECO:0000256" key="9">
    <source>
        <dbReference type="ARBA" id="ARBA00022898"/>
    </source>
</evidence>
<proteinExistence type="inferred from homology"/>
<dbReference type="GO" id="GO:0035999">
    <property type="term" value="P:tetrahydrofolate interconversion"/>
    <property type="evidence" value="ECO:0007669"/>
    <property type="project" value="InterPro"/>
</dbReference>
<dbReference type="GO" id="GO:0003676">
    <property type="term" value="F:nucleic acid binding"/>
    <property type="evidence" value="ECO:0007669"/>
    <property type="project" value="InterPro"/>
</dbReference>
<dbReference type="Pfam" id="PF00464">
    <property type="entry name" value="SHMT"/>
    <property type="match status" value="1"/>
</dbReference>
<comment type="cofactor">
    <cofactor evidence="1 11">
        <name>pyridoxal 5'-phosphate</name>
        <dbReference type="ChEBI" id="CHEBI:597326"/>
    </cofactor>
</comment>
<feature type="compositionally biased region" description="Pro residues" evidence="12">
    <location>
        <begin position="981"/>
        <end position="996"/>
    </location>
</feature>
<reference evidence="14" key="1">
    <citation type="journal article" date="2021" name="Mol. Ecol. Resour.">
        <title>Apolygus lucorum genome provides insights into omnivorousness and mesophyll feeding.</title>
        <authorList>
            <person name="Liu Y."/>
            <person name="Liu H."/>
            <person name="Wang H."/>
            <person name="Huang T."/>
            <person name="Liu B."/>
            <person name="Yang B."/>
            <person name="Yin L."/>
            <person name="Li B."/>
            <person name="Zhang Y."/>
            <person name="Zhang S."/>
            <person name="Jiang F."/>
            <person name="Zhang X."/>
            <person name="Ren Y."/>
            <person name="Wang B."/>
            <person name="Wang S."/>
            <person name="Lu Y."/>
            <person name="Wu K."/>
            <person name="Fan W."/>
            <person name="Wang G."/>
        </authorList>
    </citation>
    <scope>NUCLEOTIDE SEQUENCE</scope>
    <source>
        <strain evidence="14">12Hb</strain>
    </source>
</reference>
<keyword evidence="10" id="KW-0863">Zinc-finger</keyword>
<feature type="compositionally biased region" description="Pro residues" evidence="12">
    <location>
        <begin position="802"/>
        <end position="813"/>
    </location>
</feature>
<dbReference type="InterPro" id="IPR049943">
    <property type="entry name" value="Ser_HO-MeTrfase-like"/>
</dbReference>
<dbReference type="InterPro" id="IPR036875">
    <property type="entry name" value="Znf_CCHC_sf"/>
</dbReference>
<evidence type="ECO:0000313" key="15">
    <source>
        <dbReference type="Proteomes" id="UP000466442"/>
    </source>
</evidence>
<evidence type="ECO:0000256" key="7">
    <source>
        <dbReference type="ARBA" id="ARBA00022563"/>
    </source>
</evidence>
<feature type="compositionally biased region" description="Basic and acidic residues" evidence="12">
    <location>
        <begin position="617"/>
        <end position="628"/>
    </location>
</feature>
<dbReference type="SUPFAM" id="SSF57756">
    <property type="entry name" value="Retrovirus zinc finger-like domains"/>
    <property type="match status" value="1"/>
</dbReference>
<comment type="catalytic activity">
    <reaction evidence="11">
        <text>(6R)-5,10-methylene-5,6,7,8-tetrahydrofolate + glycine + H2O = (6S)-5,6,7,8-tetrahydrofolate + L-serine</text>
        <dbReference type="Rhea" id="RHEA:15481"/>
        <dbReference type="ChEBI" id="CHEBI:15377"/>
        <dbReference type="ChEBI" id="CHEBI:15636"/>
        <dbReference type="ChEBI" id="CHEBI:33384"/>
        <dbReference type="ChEBI" id="CHEBI:57305"/>
        <dbReference type="ChEBI" id="CHEBI:57453"/>
        <dbReference type="EC" id="2.1.2.1"/>
    </reaction>
</comment>
<comment type="pathway">
    <text evidence="3 11">One-carbon metabolism; tetrahydrofolate interconversion.</text>
</comment>
<evidence type="ECO:0000256" key="4">
    <source>
        <dbReference type="ARBA" id="ARBA00006376"/>
    </source>
</evidence>
<dbReference type="GO" id="GO:0005739">
    <property type="term" value="C:mitochondrion"/>
    <property type="evidence" value="ECO:0007669"/>
    <property type="project" value="TreeGrafter"/>
</dbReference>